<keyword evidence="9" id="KW-1185">Reference proteome</keyword>
<sequence>MAFNQIPMKIYIKRAFVGLSLLAGLASCDVNRLPETNISDDSFWTSESDIKTANNYLYTFLPGFSNDEVWSDDAFGLAASTISDGSRLAPATATDYNSPYTLIRAANNIVEKAPRAAVTPAVLDRYLAEARFFRAWAYFSLVQKYGSVPLILKTLDESSPELRQPAAARNVIVDQIYSDLDFAITNLPTITILGNADYGRISKTAAQAFKARVALVEGTFAKFHSKGDATKHLTLAVAASKAVIDSKEHALFGNYFDLFQMAGEGRQNKENIIVKQYGVSNTERVLTHNYYRGSLETGNVNPTKSLADSYLMKDGLPISKSPLWSIPDSSHKVFRNRDARMSATFMKRGDAMMTTKPIFDIANLVFNKTGYMFRKFANIDDWNTQNSTIDRPLLRYAEVLLTFAEASYELNNAITDAELDMSINLLRERGQIAKLTNAFAKANGLDMREEIRRERRVELAQEGFRYWDIIRWKTAETELVKPVLGNFYFKSEFAAATVNLTPDNVILVQAASFRKFDPAKDYLWPLPINEIALNPELDQNPGW</sequence>
<dbReference type="AlphaFoldDB" id="A0A1G6XXX2"/>
<name>A0A1G6XXX2_9BACT</name>
<gene>
    <name evidence="8" type="ORF">SAMN04487996_102293</name>
</gene>
<evidence type="ECO:0000256" key="3">
    <source>
        <dbReference type="ARBA" id="ARBA00022729"/>
    </source>
</evidence>
<dbReference type="Proteomes" id="UP000198748">
    <property type="component" value="Unassembled WGS sequence"/>
</dbReference>
<dbReference type="EMBL" id="FNAN01000002">
    <property type="protein sequence ID" value="SDD83074.1"/>
    <property type="molecule type" value="Genomic_DNA"/>
</dbReference>
<dbReference type="InterPro" id="IPR033985">
    <property type="entry name" value="SusD-like_N"/>
</dbReference>
<evidence type="ECO:0000256" key="1">
    <source>
        <dbReference type="ARBA" id="ARBA00004442"/>
    </source>
</evidence>
<comment type="subcellular location">
    <subcellularLocation>
        <location evidence="1">Cell outer membrane</location>
    </subcellularLocation>
</comment>
<protein>
    <submittedName>
        <fullName evidence="8">Starch-binding associating with outer membrane</fullName>
    </submittedName>
</protein>
<keyword evidence="3" id="KW-0732">Signal</keyword>
<evidence type="ECO:0000256" key="4">
    <source>
        <dbReference type="ARBA" id="ARBA00023136"/>
    </source>
</evidence>
<evidence type="ECO:0000313" key="8">
    <source>
        <dbReference type="EMBL" id="SDD83074.1"/>
    </source>
</evidence>
<evidence type="ECO:0000259" key="7">
    <source>
        <dbReference type="Pfam" id="PF14322"/>
    </source>
</evidence>
<proteinExistence type="inferred from homology"/>
<reference evidence="9" key="1">
    <citation type="submission" date="2016-10" db="EMBL/GenBank/DDBJ databases">
        <authorList>
            <person name="Varghese N."/>
            <person name="Submissions S."/>
        </authorList>
    </citation>
    <scope>NUCLEOTIDE SEQUENCE [LARGE SCALE GENOMIC DNA]</scope>
    <source>
        <strain evidence="9">DSM 25329</strain>
    </source>
</reference>
<evidence type="ECO:0000256" key="2">
    <source>
        <dbReference type="ARBA" id="ARBA00006275"/>
    </source>
</evidence>
<comment type="similarity">
    <text evidence="2">Belongs to the SusD family.</text>
</comment>
<keyword evidence="4" id="KW-0472">Membrane</keyword>
<evidence type="ECO:0000313" key="9">
    <source>
        <dbReference type="Proteomes" id="UP000198748"/>
    </source>
</evidence>
<dbReference type="Gene3D" id="1.25.40.390">
    <property type="match status" value="1"/>
</dbReference>
<organism evidence="8 9">
    <name type="scientific">Dyadobacter soli</name>
    <dbReference type="NCBI Taxonomy" id="659014"/>
    <lineage>
        <taxon>Bacteria</taxon>
        <taxon>Pseudomonadati</taxon>
        <taxon>Bacteroidota</taxon>
        <taxon>Cytophagia</taxon>
        <taxon>Cytophagales</taxon>
        <taxon>Spirosomataceae</taxon>
        <taxon>Dyadobacter</taxon>
    </lineage>
</organism>
<dbReference type="Pfam" id="PF07980">
    <property type="entry name" value="SusD_RagB"/>
    <property type="match status" value="1"/>
</dbReference>
<dbReference type="InterPro" id="IPR011990">
    <property type="entry name" value="TPR-like_helical_dom_sf"/>
</dbReference>
<dbReference type="Pfam" id="PF14322">
    <property type="entry name" value="SusD-like_3"/>
    <property type="match status" value="1"/>
</dbReference>
<evidence type="ECO:0000259" key="6">
    <source>
        <dbReference type="Pfam" id="PF07980"/>
    </source>
</evidence>
<dbReference type="GO" id="GO:0009279">
    <property type="term" value="C:cell outer membrane"/>
    <property type="evidence" value="ECO:0007669"/>
    <property type="project" value="UniProtKB-SubCell"/>
</dbReference>
<keyword evidence="5" id="KW-0998">Cell outer membrane</keyword>
<feature type="domain" description="RagB/SusD" evidence="6">
    <location>
        <begin position="296"/>
        <end position="543"/>
    </location>
</feature>
<accession>A0A1G6XXX2</accession>
<dbReference type="STRING" id="659014.SAMN04487996_102293"/>
<dbReference type="InterPro" id="IPR012944">
    <property type="entry name" value="SusD_RagB_dom"/>
</dbReference>
<evidence type="ECO:0000256" key="5">
    <source>
        <dbReference type="ARBA" id="ARBA00023237"/>
    </source>
</evidence>
<feature type="domain" description="SusD-like N-terminal" evidence="7">
    <location>
        <begin position="92"/>
        <end position="215"/>
    </location>
</feature>
<dbReference type="SUPFAM" id="SSF48452">
    <property type="entry name" value="TPR-like"/>
    <property type="match status" value="1"/>
</dbReference>